<proteinExistence type="predicted"/>
<name>A0A2H1VZ85_SPOFR</name>
<dbReference type="AlphaFoldDB" id="A0A2H1VZ85"/>
<gene>
    <name evidence="1" type="ORF">SFRICE_033547</name>
</gene>
<accession>A0A2H1VZ85</accession>
<evidence type="ECO:0000313" key="1">
    <source>
        <dbReference type="EMBL" id="SOQ46016.1"/>
    </source>
</evidence>
<sequence>MAANLWVTLCGEQSIAFFKGGKLSLGEARRSVRLLLTKNHSVSTSVLRAEAPYNVHIFDCTVGAVAGQPAATQGVAGSIPARSNSLCDPQIVVSGLGVISTPLDLSTQLEFKRDATL</sequence>
<organism evidence="1">
    <name type="scientific">Spodoptera frugiperda</name>
    <name type="common">Fall armyworm</name>
    <dbReference type="NCBI Taxonomy" id="7108"/>
    <lineage>
        <taxon>Eukaryota</taxon>
        <taxon>Metazoa</taxon>
        <taxon>Ecdysozoa</taxon>
        <taxon>Arthropoda</taxon>
        <taxon>Hexapoda</taxon>
        <taxon>Insecta</taxon>
        <taxon>Pterygota</taxon>
        <taxon>Neoptera</taxon>
        <taxon>Endopterygota</taxon>
        <taxon>Lepidoptera</taxon>
        <taxon>Glossata</taxon>
        <taxon>Ditrysia</taxon>
        <taxon>Noctuoidea</taxon>
        <taxon>Noctuidae</taxon>
        <taxon>Amphipyrinae</taxon>
        <taxon>Spodoptera</taxon>
    </lineage>
</organism>
<reference evidence="1" key="1">
    <citation type="submission" date="2016-07" db="EMBL/GenBank/DDBJ databases">
        <authorList>
            <person name="Bretaudeau A."/>
        </authorList>
    </citation>
    <scope>NUCLEOTIDE SEQUENCE</scope>
    <source>
        <strain evidence="1">Rice</strain>
        <tissue evidence="1">Whole body</tissue>
    </source>
</reference>
<protein>
    <submittedName>
        <fullName evidence="1">SFRICE_033547</fullName>
    </submittedName>
</protein>
<dbReference type="EMBL" id="ODYU01005297">
    <property type="protein sequence ID" value="SOQ46016.1"/>
    <property type="molecule type" value="Genomic_DNA"/>
</dbReference>